<dbReference type="KEGG" id="dwu:DVJ83_17985"/>
<protein>
    <submittedName>
        <fullName evidence="1">Uncharacterized protein</fullName>
    </submittedName>
</protein>
<sequence>MQSALDAKRHREERDIAAAMPLIDAAVAQGQLGRHDAWQLRWALTTTRRVQASDVSAVLEAATRIQAAPLSRPDRSDLTEMLVRGELSVADALGLVQLTLDGYPWYGK</sequence>
<keyword evidence="1" id="KW-0614">Plasmid</keyword>
<dbReference type="RefSeq" id="WP_114673637.1">
    <property type="nucleotide sequence ID" value="NZ_CP031163.1"/>
</dbReference>
<proteinExistence type="predicted"/>
<geneLocation type="plasmid" evidence="2">
    <name>pdrdi</name>
</geneLocation>
<organism evidence="1 2">
    <name type="scientific">Deinococcus wulumuqiensis</name>
    <dbReference type="NCBI Taxonomy" id="980427"/>
    <lineage>
        <taxon>Bacteria</taxon>
        <taxon>Thermotogati</taxon>
        <taxon>Deinococcota</taxon>
        <taxon>Deinococci</taxon>
        <taxon>Deinococcales</taxon>
        <taxon>Deinococcaceae</taxon>
        <taxon>Deinococcus</taxon>
    </lineage>
</organism>
<dbReference type="Proteomes" id="UP000253744">
    <property type="component" value="Plasmid pDrdI"/>
</dbReference>
<name>A0A345IMR6_9DEIO</name>
<accession>A0A345IMR6</accession>
<dbReference type="EMBL" id="CP031163">
    <property type="protein sequence ID" value="AXH00989.1"/>
    <property type="molecule type" value="Genomic_DNA"/>
</dbReference>
<dbReference type="AlphaFoldDB" id="A0A345IMR6"/>
<evidence type="ECO:0000313" key="1">
    <source>
        <dbReference type="EMBL" id="AXH00989.1"/>
    </source>
</evidence>
<evidence type="ECO:0000313" key="2">
    <source>
        <dbReference type="Proteomes" id="UP000253744"/>
    </source>
</evidence>
<gene>
    <name evidence="1" type="ORF">DVJ83_17985</name>
</gene>
<reference evidence="1 2" key="1">
    <citation type="submission" date="2018-07" db="EMBL/GenBank/DDBJ databases">
        <title>Complete Genome and Methylome Analysis of Deinococcus wulumuqiensis NEB 479.</title>
        <authorList>
            <person name="Fomenkov A."/>
            <person name="Luyten Y."/>
            <person name="Vincze T."/>
            <person name="Anton B.P."/>
            <person name="Clark T."/>
            <person name="Roberts R.J."/>
            <person name="Morgan R.D."/>
        </authorList>
    </citation>
    <scope>NUCLEOTIDE SEQUENCE [LARGE SCALE GENOMIC DNA]</scope>
    <source>
        <strain evidence="1 2">NEB 479</strain>
        <plasmid evidence="2">Plasmid pdrdi</plasmid>
    </source>
</reference>